<protein>
    <recommendedName>
        <fullName evidence="6">Transcription termination factor MTEF18, mitochondrial-like</fullName>
    </recommendedName>
</protein>
<dbReference type="AlphaFoldDB" id="A0AAW1WE22"/>
<dbReference type="EMBL" id="JBEDUW010000006">
    <property type="protein sequence ID" value="KAK9921719.1"/>
    <property type="molecule type" value="Genomic_DNA"/>
</dbReference>
<name>A0AAW1WE22_RUBAR</name>
<evidence type="ECO:0008006" key="6">
    <source>
        <dbReference type="Google" id="ProtNLM"/>
    </source>
</evidence>
<keyword evidence="2" id="KW-0806">Transcription termination</keyword>
<evidence type="ECO:0000313" key="4">
    <source>
        <dbReference type="EMBL" id="KAK9921719.1"/>
    </source>
</evidence>
<sequence>MTHLQNLRKLSILKWVSSNFAQNHLVFSRTPLQPIGSFPNSHTLGFYSSKTTALETEKSENLDITSTLSGKNGGGISRVILKEAQAALLEYLHCTRGLQFMDAENMSKNSPQFLEKLLRSVDGEIDNQIGGLISRYLRYHPINEFEPFFESLGLKPSEYIPRLPRNLMFLTDDGLLLHNYTVLCSYGVARNKIGKIYKEATQVFRYDFEVLPSKLRAYEELGLSQSALVKFIICSPYILIGDVNVALVKVLEKLKSLGIEVHWIERNLSEENSYSWSRMLEVLTLFNEMGCSNEQLNELLGHHPGILFEGSGETTLLLIGFLLKFGSTRSQICSMFLRLPQIQIMQFVLNLRKCVLVLNEIKMEVQEIQKIVCSHPLLLGSCALKSTNSLLCYLKIGKKRLSRYIQENPEALKKWVLGRRVEPLPNSEEDSKGQRTKFLLDVGFVENSKKMKDALKLFRGKGGELQDRFDCIVNAGLNRQDVCEMIKPSPQILNQKKDVLQMKMDVLVNQLGYPISSLVNFPSYLSYTTQRVKLRVFMYNWLKGQGTMCPSLALSTVVAMVEKKFVSQYVNQHPCGPQVWQELKGKIYSQ</sequence>
<comment type="similarity">
    <text evidence="1">Belongs to the mTERF family.</text>
</comment>
<evidence type="ECO:0000256" key="1">
    <source>
        <dbReference type="ARBA" id="ARBA00007692"/>
    </source>
</evidence>
<dbReference type="InterPro" id="IPR003690">
    <property type="entry name" value="MTERF"/>
</dbReference>
<keyword evidence="2" id="KW-0805">Transcription regulation</keyword>
<accession>A0AAW1WE22</accession>
<dbReference type="Pfam" id="PF02536">
    <property type="entry name" value="mTERF"/>
    <property type="match status" value="2"/>
</dbReference>
<comment type="caution">
    <text evidence="4">The sequence shown here is derived from an EMBL/GenBank/DDBJ whole genome shotgun (WGS) entry which is preliminary data.</text>
</comment>
<evidence type="ECO:0000256" key="2">
    <source>
        <dbReference type="ARBA" id="ARBA00022472"/>
    </source>
</evidence>
<dbReference type="Gene3D" id="1.25.70.10">
    <property type="entry name" value="Transcription termination factor 3, mitochondrial"/>
    <property type="match status" value="2"/>
</dbReference>
<dbReference type="InterPro" id="IPR038538">
    <property type="entry name" value="MTERF_sf"/>
</dbReference>
<dbReference type="PANTHER" id="PTHR13068">
    <property type="entry name" value="CGI-12 PROTEIN-RELATED"/>
    <property type="match status" value="1"/>
</dbReference>
<dbReference type="PANTHER" id="PTHR13068:SF38">
    <property type="entry name" value="TRANSCRIPTION TERMINATION FACTOR FAMILY PROTEIN"/>
    <property type="match status" value="1"/>
</dbReference>
<evidence type="ECO:0000313" key="5">
    <source>
        <dbReference type="Proteomes" id="UP001457282"/>
    </source>
</evidence>
<proteinExistence type="inferred from homology"/>
<keyword evidence="5" id="KW-1185">Reference proteome</keyword>
<reference evidence="4 5" key="1">
    <citation type="journal article" date="2023" name="G3 (Bethesda)">
        <title>A chromosome-length genome assembly and annotation of blackberry (Rubus argutus, cv. 'Hillquist').</title>
        <authorList>
            <person name="Bruna T."/>
            <person name="Aryal R."/>
            <person name="Dudchenko O."/>
            <person name="Sargent D.J."/>
            <person name="Mead D."/>
            <person name="Buti M."/>
            <person name="Cavallini A."/>
            <person name="Hytonen T."/>
            <person name="Andres J."/>
            <person name="Pham M."/>
            <person name="Weisz D."/>
            <person name="Mascagni F."/>
            <person name="Usai G."/>
            <person name="Natali L."/>
            <person name="Bassil N."/>
            <person name="Fernandez G.E."/>
            <person name="Lomsadze A."/>
            <person name="Armour M."/>
            <person name="Olukolu B."/>
            <person name="Poorten T."/>
            <person name="Britton C."/>
            <person name="Davik J."/>
            <person name="Ashrafi H."/>
            <person name="Aiden E.L."/>
            <person name="Borodovsky M."/>
            <person name="Worthington M."/>
        </authorList>
    </citation>
    <scope>NUCLEOTIDE SEQUENCE [LARGE SCALE GENOMIC DNA]</scope>
    <source>
        <strain evidence="4">PI 553951</strain>
    </source>
</reference>
<dbReference type="Proteomes" id="UP001457282">
    <property type="component" value="Unassembled WGS sequence"/>
</dbReference>
<keyword evidence="3" id="KW-0809">Transit peptide</keyword>
<evidence type="ECO:0000256" key="3">
    <source>
        <dbReference type="ARBA" id="ARBA00022946"/>
    </source>
</evidence>
<organism evidence="4 5">
    <name type="scientific">Rubus argutus</name>
    <name type="common">Southern blackberry</name>
    <dbReference type="NCBI Taxonomy" id="59490"/>
    <lineage>
        <taxon>Eukaryota</taxon>
        <taxon>Viridiplantae</taxon>
        <taxon>Streptophyta</taxon>
        <taxon>Embryophyta</taxon>
        <taxon>Tracheophyta</taxon>
        <taxon>Spermatophyta</taxon>
        <taxon>Magnoliopsida</taxon>
        <taxon>eudicotyledons</taxon>
        <taxon>Gunneridae</taxon>
        <taxon>Pentapetalae</taxon>
        <taxon>rosids</taxon>
        <taxon>fabids</taxon>
        <taxon>Rosales</taxon>
        <taxon>Rosaceae</taxon>
        <taxon>Rosoideae</taxon>
        <taxon>Rosoideae incertae sedis</taxon>
        <taxon>Rubus</taxon>
    </lineage>
</organism>
<dbReference type="GO" id="GO:0003676">
    <property type="term" value="F:nucleic acid binding"/>
    <property type="evidence" value="ECO:0007669"/>
    <property type="project" value="InterPro"/>
</dbReference>
<keyword evidence="2" id="KW-0804">Transcription</keyword>
<dbReference type="FunFam" id="1.25.70.10:FF:000019">
    <property type="entry name" value="mTERF family protein"/>
    <property type="match status" value="1"/>
</dbReference>
<dbReference type="SMART" id="SM00733">
    <property type="entry name" value="Mterf"/>
    <property type="match status" value="6"/>
</dbReference>
<dbReference type="FunFam" id="1.25.70.10:FF:000014">
    <property type="entry name" value="Transcription termination factor MTEF18, mitochondrial"/>
    <property type="match status" value="1"/>
</dbReference>
<dbReference type="GO" id="GO:0006353">
    <property type="term" value="P:DNA-templated transcription termination"/>
    <property type="evidence" value="ECO:0007669"/>
    <property type="project" value="UniProtKB-KW"/>
</dbReference>
<gene>
    <name evidence="4" type="ORF">M0R45_030218</name>
</gene>